<reference evidence="2 3" key="1">
    <citation type="submission" date="2018-08" db="EMBL/GenBank/DDBJ databases">
        <title>Genome and evolution of the arbuscular mycorrhizal fungus Diversispora epigaea (formerly Glomus versiforme) and its bacterial endosymbionts.</title>
        <authorList>
            <person name="Sun X."/>
            <person name="Fei Z."/>
            <person name="Harrison M."/>
        </authorList>
    </citation>
    <scope>NUCLEOTIDE SEQUENCE [LARGE SCALE GENOMIC DNA]</scope>
    <source>
        <strain evidence="2 3">IT104</strain>
    </source>
</reference>
<evidence type="ECO:0000313" key="2">
    <source>
        <dbReference type="EMBL" id="RHZ83167.1"/>
    </source>
</evidence>
<dbReference type="Proteomes" id="UP000266861">
    <property type="component" value="Unassembled WGS sequence"/>
</dbReference>
<comment type="caution">
    <text evidence="2">The sequence shown here is derived from an EMBL/GenBank/DDBJ whole genome shotgun (WGS) entry which is preliminary data.</text>
</comment>
<dbReference type="OrthoDB" id="2380463at2759"/>
<sequence>MSRMRNRSIFASAIAGLPAFTTPSTSIASRRTRPRTEPTAPFVVEEEEEREATRKEITKIDSLDKKMDSLLKEQIDIKKKLKNIELLSEINNDLNFSKVNNMSRMRNRSIFASAIAGLPAFTTPSTSIASRRTRPRTEPTAPFVVEEEEEREATRKEITKIDSLDKKMDSLLKEQIDIKKKLKNIELLSEINNDLNFSKDVITRVTTNVFKVNIFPSEKNLKEETESVIRKSFPDIYESMDSRHHSSFFKKIKTKLLEKLRGMRGGIASRIKSAIFEIFGESQLPRIDFQSSPAEINFWKSDQRVKDAYRNLFEVFSDNCTYMEIILDRVWRSKKKISNIYIAWGVAIAQLFLNPKQKLQNKLLLKPGDGELEAEHTTEEESEEWEEEERSPKRRRTSGGCVLSPRLGSGSPQLASSRLVSPRFASSRLASSRPVSPRPVSPRLFESPDTPDTTREEGNTTSGDTEGAEIVGQ</sequence>
<protein>
    <submittedName>
        <fullName evidence="2">Uncharacterized protein</fullName>
    </submittedName>
</protein>
<gene>
    <name evidence="2" type="ORF">Glove_99g173</name>
</gene>
<feature type="compositionally biased region" description="Low complexity" evidence="1">
    <location>
        <begin position="425"/>
        <end position="435"/>
    </location>
</feature>
<dbReference type="EMBL" id="PQFF01000092">
    <property type="protein sequence ID" value="RHZ83167.1"/>
    <property type="molecule type" value="Genomic_DNA"/>
</dbReference>
<keyword evidence="3" id="KW-1185">Reference proteome</keyword>
<name>A0A397J6R7_9GLOM</name>
<accession>A0A397J6R7</accession>
<proteinExistence type="predicted"/>
<feature type="region of interest" description="Disordered" evidence="1">
    <location>
        <begin position="370"/>
        <end position="473"/>
    </location>
</feature>
<dbReference type="AlphaFoldDB" id="A0A397J6R7"/>
<evidence type="ECO:0000313" key="3">
    <source>
        <dbReference type="Proteomes" id="UP000266861"/>
    </source>
</evidence>
<feature type="compositionally biased region" description="Acidic residues" evidence="1">
    <location>
        <begin position="380"/>
        <end position="389"/>
    </location>
</feature>
<evidence type="ECO:0000256" key="1">
    <source>
        <dbReference type="SAM" id="MobiDB-lite"/>
    </source>
</evidence>
<feature type="compositionally biased region" description="Polar residues" evidence="1">
    <location>
        <begin position="410"/>
        <end position="419"/>
    </location>
</feature>
<organism evidence="2 3">
    <name type="scientific">Diversispora epigaea</name>
    <dbReference type="NCBI Taxonomy" id="1348612"/>
    <lineage>
        <taxon>Eukaryota</taxon>
        <taxon>Fungi</taxon>
        <taxon>Fungi incertae sedis</taxon>
        <taxon>Mucoromycota</taxon>
        <taxon>Glomeromycotina</taxon>
        <taxon>Glomeromycetes</taxon>
        <taxon>Diversisporales</taxon>
        <taxon>Diversisporaceae</taxon>
        <taxon>Diversispora</taxon>
    </lineage>
</organism>